<sequence length="329" mass="38452">MKTHEWKQGSSGRKSGGTDDENVPRDSGVGHGSRYRDFDHKRRGHSDYRDGHYQNSSRRRYEDHTPDGYRRYYDNDDHVRHHRYADRDYYSESRSYRGSRQNHRSYDDDRDDYEESRSYRGGRYEEVTKYRRTVDHYDDRDQYSDRYDRYDRYDGYRHSRRSFSPQTPYSDRRSPNPRKVYYSPPPPPPKEPPAKHAQPSDSAQQKPAKTKGGGNQESGNTGRNAAKNRPESKAAETAEATDDGKIADPRVGRNLYAARMTTALDIVTLPKVPPSESSLDSPPFELGTHWNAIKPGSNFFCTPLERINAYLCSSRCELVQEWWLKGRWD</sequence>
<gene>
    <name evidence="2" type="ORF">BBOV_IV006120</name>
</gene>
<dbReference type="EMBL" id="AAXT01000002">
    <property type="protein sequence ID" value="EDO06973.1"/>
    <property type="molecule type" value="Genomic_DNA"/>
</dbReference>
<feature type="region of interest" description="Disordered" evidence="1">
    <location>
        <begin position="1"/>
        <end position="120"/>
    </location>
</feature>
<feature type="compositionally biased region" description="Basic and acidic residues" evidence="1">
    <location>
        <begin position="143"/>
        <end position="157"/>
    </location>
</feature>
<dbReference type="InParanoid" id="A7AR04"/>
<feature type="compositionally biased region" description="Basic and acidic residues" evidence="1">
    <location>
        <begin position="228"/>
        <end position="247"/>
    </location>
</feature>
<dbReference type="VEuPathDB" id="PiroplasmaDB:BBOV_IV006110"/>
<organism evidence="2">
    <name type="scientific">Babesia bovis</name>
    <dbReference type="NCBI Taxonomy" id="5865"/>
    <lineage>
        <taxon>Eukaryota</taxon>
        <taxon>Sar</taxon>
        <taxon>Alveolata</taxon>
        <taxon>Apicomplexa</taxon>
        <taxon>Aconoidasida</taxon>
        <taxon>Piroplasmida</taxon>
        <taxon>Babesiidae</taxon>
        <taxon>Babesia</taxon>
    </lineage>
</organism>
<evidence type="ECO:0000256" key="1">
    <source>
        <dbReference type="SAM" id="MobiDB-lite"/>
    </source>
</evidence>
<name>A7AR04_BABBO</name>
<comment type="caution">
    <text evidence="2">The sequence shown here is derived from an EMBL/GenBank/DDBJ whole genome shotgun (WGS) entry which is preliminary data.</text>
</comment>
<dbReference type="AlphaFoldDB" id="A7AR04"/>
<reference evidence="2" key="1">
    <citation type="journal article" date="2007" name="PLoS Pathog.">
        <title>Genome sequence of Babesia bovis and comparative analysis of apicomplexan hemoprotozoa.</title>
        <authorList>
            <person name="Brayton K.A."/>
            <person name="Lau A.O.T."/>
            <person name="Herndon D.R."/>
            <person name="Hannick L."/>
            <person name="Kappmeyer L.S."/>
            <person name="Berens S.J."/>
            <person name="Bidwell S.L."/>
            <person name="Brown W.C."/>
            <person name="Crabtree J."/>
            <person name="Fadrosh D."/>
            <person name="Feldblum T."/>
            <person name="Forberger H.A."/>
            <person name="Haas B.J."/>
            <person name="Howell J.M."/>
            <person name="Khouri H."/>
            <person name="Koo H."/>
            <person name="Mann D.J."/>
            <person name="Norimine J."/>
            <person name="Paulsen I.T."/>
            <person name="Radune D."/>
            <person name="Ren Q."/>
            <person name="Smith R.K. Jr."/>
            <person name="Suarez C.E."/>
            <person name="White O."/>
            <person name="Wortman J.R."/>
            <person name="Knowles D.P. Jr."/>
            <person name="McElwain T.F."/>
            <person name="Nene V.M."/>
        </authorList>
    </citation>
    <scope>NUCLEOTIDE SEQUENCE [LARGE SCALE GENOMIC DNA]</scope>
    <source>
        <strain evidence="2">T2Bo</strain>
    </source>
</reference>
<dbReference type="eggNOG" id="ENOG502SBKA">
    <property type="taxonomic scope" value="Eukaryota"/>
</dbReference>
<feature type="compositionally biased region" description="Basic and acidic residues" evidence="1">
    <location>
        <begin position="59"/>
        <end position="95"/>
    </location>
</feature>
<feature type="compositionally biased region" description="Basic and acidic residues" evidence="1">
    <location>
        <begin position="34"/>
        <end position="52"/>
    </location>
</feature>
<feature type="region of interest" description="Disordered" evidence="1">
    <location>
        <begin position="143"/>
        <end position="247"/>
    </location>
</feature>
<protein>
    <submittedName>
        <fullName evidence="2">Uncharacterized protein</fullName>
    </submittedName>
</protein>
<dbReference type="OMA" id="YDDRDQY"/>
<reference evidence="2" key="2">
    <citation type="submission" date="2007-08" db="EMBL/GenBank/DDBJ databases">
        <authorList>
            <person name="Nene V."/>
        </authorList>
    </citation>
    <scope>NUCLEOTIDE SEQUENCE</scope>
    <source>
        <strain evidence="2">T2Bo</strain>
    </source>
</reference>
<proteinExistence type="predicted"/>
<accession>A7AR04</accession>
<evidence type="ECO:0000313" key="2">
    <source>
        <dbReference type="EMBL" id="EDO06973.1"/>
    </source>
</evidence>
<dbReference type="STRING" id="5865.A7AR04"/>